<dbReference type="Gene3D" id="3.40.630.10">
    <property type="entry name" value="Zn peptidases"/>
    <property type="match status" value="1"/>
</dbReference>
<dbReference type="GO" id="GO:0004180">
    <property type="term" value="F:carboxypeptidase activity"/>
    <property type="evidence" value="ECO:0007669"/>
    <property type="project" value="UniProtKB-KW"/>
</dbReference>
<name>A0ABW2V561_9BACL</name>
<evidence type="ECO:0000256" key="3">
    <source>
        <dbReference type="ARBA" id="ARBA00022670"/>
    </source>
</evidence>
<dbReference type="InterPro" id="IPR036779">
    <property type="entry name" value="LysM_dom_sf"/>
</dbReference>
<evidence type="ECO:0000256" key="2">
    <source>
        <dbReference type="ARBA" id="ARBA00005988"/>
    </source>
</evidence>
<dbReference type="InterPro" id="IPR000834">
    <property type="entry name" value="Peptidase_M14"/>
</dbReference>
<dbReference type="EMBL" id="JBHTGQ010000041">
    <property type="protein sequence ID" value="MFC7751267.1"/>
    <property type="molecule type" value="Genomic_DNA"/>
</dbReference>
<dbReference type="CDD" id="cd00118">
    <property type="entry name" value="LysM"/>
    <property type="match status" value="2"/>
</dbReference>
<dbReference type="CDD" id="cd06229">
    <property type="entry name" value="M14_Endopeptidase_I"/>
    <property type="match status" value="1"/>
</dbReference>
<evidence type="ECO:0000256" key="1">
    <source>
        <dbReference type="ARBA" id="ARBA00001947"/>
    </source>
</evidence>
<evidence type="ECO:0000256" key="7">
    <source>
        <dbReference type="PROSITE-ProRule" id="PRU01379"/>
    </source>
</evidence>
<reference evidence="11" key="1">
    <citation type="journal article" date="2019" name="Int. J. Syst. Evol. Microbiol.">
        <title>The Global Catalogue of Microorganisms (GCM) 10K type strain sequencing project: providing services to taxonomists for standard genome sequencing and annotation.</title>
        <authorList>
            <consortium name="The Broad Institute Genomics Platform"/>
            <consortium name="The Broad Institute Genome Sequencing Center for Infectious Disease"/>
            <person name="Wu L."/>
            <person name="Ma J."/>
        </authorList>
    </citation>
    <scope>NUCLEOTIDE SEQUENCE [LARGE SCALE GENOMIC DNA]</scope>
    <source>
        <strain evidence="11">JCM 18657</strain>
    </source>
</reference>
<keyword evidence="3" id="KW-0645">Protease</keyword>
<dbReference type="SUPFAM" id="SSF54106">
    <property type="entry name" value="LysM domain"/>
    <property type="match status" value="2"/>
</dbReference>
<feature type="domain" description="LysM" evidence="8">
    <location>
        <begin position="3"/>
        <end position="48"/>
    </location>
</feature>
<dbReference type="PROSITE" id="PS51782">
    <property type="entry name" value="LYSM"/>
    <property type="match status" value="2"/>
</dbReference>
<feature type="domain" description="LysM" evidence="8">
    <location>
        <begin position="53"/>
        <end position="97"/>
    </location>
</feature>
<evidence type="ECO:0000256" key="6">
    <source>
        <dbReference type="ARBA" id="ARBA00023049"/>
    </source>
</evidence>
<dbReference type="InterPro" id="IPR034274">
    <property type="entry name" value="ENP1_M14_CPD"/>
</dbReference>
<dbReference type="RefSeq" id="WP_138788612.1">
    <property type="nucleotide sequence ID" value="NZ_JBHTGQ010000041.1"/>
</dbReference>
<protein>
    <submittedName>
        <fullName evidence="10">M14 family zinc carboxypeptidase</fullName>
    </submittedName>
</protein>
<proteinExistence type="inferred from homology"/>
<dbReference type="SUPFAM" id="SSF53187">
    <property type="entry name" value="Zn-dependent exopeptidases"/>
    <property type="match status" value="1"/>
</dbReference>
<keyword evidence="5" id="KW-0862">Zinc</keyword>
<dbReference type="InterPro" id="IPR018392">
    <property type="entry name" value="LysM"/>
</dbReference>
<evidence type="ECO:0000256" key="4">
    <source>
        <dbReference type="ARBA" id="ARBA00022801"/>
    </source>
</evidence>
<evidence type="ECO:0000313" key="11">
    <source>
        <dbReference type="Proteomes" id="UP001596528"/>
    </source>
</evidence>
<comment type="similarity">
    <text evidence="2 7">Belongs to the peptidase M14 family.</text>
</comment>
<evidence type="ECO:0000259" key="9">
    <source>
        <dbReference type="PROSITE" id="PS52035"/>
    </source>
</evidence>
<accession>A0ABW2V561</accession>
<organism evidence="10 11">
    <name type="scientific">Paenibacillus thermoaerophilus</name>
    <dbReference type="NCBI Taxonomy" id="1215385"/>
    <lineage>
        <taxon>Bacteria</taxon>
        <taxon>Bacillati</taxon>
        <taxon>Bacillota</taxon>
        <taxon>Bacilli</taxon>
        <taxon>Bacillales</taxon>
        <taxon>Paenibacillaceae</taxon>
        <taxon>Paenibacillus</taxon>
    </lineage>
</organism>
<dbReference type="Pfam" id="PF01476">
    <property type="entry name" value="LysM"/>
    <property type="match status" value="2"/>
</dbReference>
<keyword evidence="10" id="KW-0121">Carboxypeptidase</keyword>
<feature type="domain" description="Peptidase M14" evidence="9">
    <location>
        <begin position="113"/>
        <end position="400"/>
    </location>
</feature>
<dbReference type="PANTHER" id="PTHR11705:SF143">
    <property type="entry name" value="SLL0236 PROTEIN"/>
    <property type="match status" value="1"/>
</dbReference>
<keyword evidence="6" id="KW-0482">Metalloprotease</keyword>
<comment type="cofactor">
    <cofactor evidence="1">
        <name>Zn(2+)</name>
        <dbReference type="ChEBI" id="CHEBI:29105"/>
    </cofactor>
</comment>
<dbReference type="SMART" id="SM00257">
    <property type="entry name" value="LysM"/>
    <property type="match status" value="2"/>
</dbReference>
<evidence type="ECO:0000313" key="10">
    <source>
        <dbReference type="EMBL" id="MFC7751267.1"/>
    </source>
</evidence>
<feature type="active site" description="Proton donor/acceptor" evidence="7">
    <location>
        <position position="372"/>
    </location>
</feature>
<keyword evidence="4" id="KW-0378">Hydrolase</keyword>
<dbReference type="Proteomes" id="UP001596528">
    <property type="component" value="Unassembled WGS sequence"/>
</dbReference>
<gene>
    <name evidence="10" type="ORF">ACFQWB_15205</name>
</gene>
<dbReference type="Pfam" id="PF00246">
    <property type="entry name" value="Peptidase_M14"/>
    <property type="match status" value="1"/>
</dbReference>
<evidence type="ECO:0000259" key="8">
    <source>
        <dbReference type="PROSITE" id="PS51782"/>
    </source>
</evidence>
<dbReference type="SMART" id="SM00631">
    <property type="entry name" value="Zn_pept"/>
    <property type="match status" value="1"/>
</dbReference>
<keyword evidence="11" id="KW-1185">Reference proteome</keyword>
<dbReference type="PROSITE" id="PS52035">
    <property type="entry name" value="PEPTIDASE_M14"/>
    <property type="match status" value="1"/>
</dbReference>
<dbReference type="PANTHER" id="PTHR11705">
    <property type="entry name" value="PROTEASE FAMILY M14 CARBOXYPEPTIDASE A,B"/>
    <property type="match status" value="1"/>
</dbReference>
<comment type="caution">
    <text evidence="10">The sequence shown here is derived from an EMBL/GenBank/DDBJ whole genome shotgun (WGS) entry which is preliminary data.</text>
</comment>
<evidence type="ECO:0000256" key="5">
    <source>
        <dbReference type="ARBA" id="ARBA00022833"/>
    </source>
</evidence>
<sequence length="402" mass="45469">MTYPYVVQRGDTLYRVARKFNINLQSLLAANPGVDPDRYLMPGQLLQIPARNGGYVVQAGDSFYWIARKFNIGLQELMAVNPGIDPAQLPIGQTLRLPPPQGQESGDIVNTRWEYGYAEMIDDLALLQTRYPFIALETIGSSVLGKPIPAVRIGTGERRLHYNGSFHANEWITTLLVMKFLEDAARAAATGASFRRRNMAELFRRNTLWLVPMVNPDGVELVQEGAAPDHPYYEQLIRWNGGSPDFRDWKANIRGVDLNDQFPAGWEIERDRRAVPGPGPRDWVGPEPLSEPESKAMADFTRKYDFAMTIAFHTQGREIYWNYRDLEPPESEAIAARFGQVSGYRPVKLTDSDAGYKDWFIQEWRRPGFTVEAGLGINPLPISQFPEMYRDAGNIMLAALEI</sequence>
<dbReference type="Gene3D" id="3.10.350.10">
    <property type="entry name" value="LysM domain"/>
    <property type="match status" value="2"/>
</dbReference>